<feature type="compositionally biased region" description="Basic and acidic residues" evidence="1">
    <location>
        <begin position="472"/>
        <end position="485"/>
    </location>
</feature>
<dbReference type="PANTHER" id="PTHR36942:SF1">
    <property type="entry name" value="IMMUNITY PROTEIN 72 OF POLYMORPHIC TOXIN SYSTEM-RELATED"/>
    <property type="match status" value="1"/>
</dbReference>
<feature type="compositionally biased region" description="Polar residues" evidence="1">
    <location>
        <begin position="584"/>
        <end position="595"/>
    </location>
</feature>
<dbReference type="Proteomes" id="UP000827892">
    <property type="component" value="Chromosome X"/>
</dbReference>
<dbReference type="EMBL" id="CP090896">
    <property type="protein sequence ID" value="ULT84210.1"/>
    <property type="molecule type" value="Genomic_DNA"/>
</dbReference>
<dbReference type="PANTHER" id="PTHR36942">
    <property type="entry name" value="PROTEIN CBG10268"/>
    <property type="match status" value="1"/>
</dbReference>
<feature type="compositionally biased region" description="Basic and acidic residues" evidence="1">
    <location>
        <begin position="536"/>
        <end position="549"/>
    </location>
</feature>
<evidence type="ECO:0000313" key="2">
    <source>
        <dbReference type="EMBL" id="ULT84210.1"/>
    </source>
</evidence>
<evidence type="ECO:0000313" key="3">
    <source>
        <dbReference type="Proteomes" id="UP000827892"/>
    </source>
</evidence>
<proteinExistence type="predicted"/>
<evidence type="ECO:0000256" key="1">
    <source>
        <dbReference type="SAM" id="MobiDB-lite"/>
    </source>
</evidence>
<dbReference type="AlphaFoldDB" id="A0AAE8ZUD4"/>
<feature type="compositionally biased region" description="Basic residues" evidence="1">
    <location>
        <begin position="572"/>
        <end position="583"/>
    </location>
</feature>
<feature type="compositionally biased region" description="Low complexity" evidence="1">
    <location>
        <begin position="487"/>
        <end position="504"/>
    </location>
</feature>
<feature type="compositionally biased region" description="Basic and acidic residues" evidence="1">
    <location>
        <begin position="380"/>
        <end position="393"/>
    </location>
</feature>
<name>A0AAE8ZUD4_CAEBR</name>
<gene>
    <name evidence="2" type="ORF">L3Y34_013093</name>
</gene>
<feature type="region of interest" description="Disordered" evidence="1">
    <location>
        <begin position="379"/>
        <end position="440"/>
    </location>
</feature>
<feature type="region of interest" description="Disordered" evidence="1">
    <location>
        <begin position="471"/>
        <end position="504"/>
    </location>
</feature>
<protein>
    <submittedName>
        <fullName evidence="2">Uncharacterized protein</fullName>
    </submittedName>
</protein>
<feature type="compositionally biased region" description="Low complexity" evidence="1">
    <location>
        <begin position="395"/>
        <end position="412"/>
    </location>
</feature>
<feature type="compositionally biased region" description="Polar residues" evidence="1">
    <location>
        <begin position="603"/>
        <end position="621"/>
    </location>
</feature>
<reference evidence="2 3" key="1">
    <citation type="submission" date="2022-05" db="EMBL/GenBank/DDBJ databases">
        <title>Chromosome-level reference genomes for two strains of Caenorhabditis briggsae: an improved platform for comparative genomics.</title>
        <authorList>
            <person name="Stevens L."/>
            <person name="Andersen E.C."/>
        </authorList>
    </citation>
    <scope>NUCLEOTIDE SEQUENCE [LARGE SCALE GENOMIC DNA]</scope>
    <source>
        <strain evidence="2">QX1410_ONT</strain>
        <tissue evidence="2">Whole-organism</tissue>
    </source>
</reference>
<organism evidence="2 3">
    <name type="scientific">Caenorhabditis briggsae</name>
    <dbReference type="NCBI Taxonomy" id="6238"/>
    <lineage>
        <taxon>Eukaryota</taxon>
        <taxon>Metazoa</taxon>
        <taxon>Ecdysozoa</taxon>
        <taxon>Nematoda</taxon>
        <taxon>Chromadorea</taxon>
        <taxon>Rhabditida</taxon>
        <taxon>Rhabditina</taxon>
        <taxon>Rhabditomorpha</taxon>
        <taxon>Rhabditoidea</taxon>
        <taxon>Rhabditidae</taxon>
        <taxon>Peloderinae</taxon>
        <taxon>Caenorhabditis</taxon>
    </lineage>
</organism>
<feature type="region of interest" description="Disordered" evidence="1">
    <location>
        <begin position="536"/>
        <end position="636"/>
    </location>
</feature>
<sequence length="648" mass="74766">MPKPSKNHLSDVQFYTRFDVHAYGLNVFRAELFFLIDILKFTSQTVEEHDLICDKACARAIRRMEYAIDSGFEEVEDKHADRLDAVKHLVYVQCFTVGHNFYKLLANHTRETLGEDMKPYLFCKQFSLPCEGNEKIKNRENRQEVLSEVFQTSTRGMIERFEKNRMYEDCVLADVHASAIDEFLVKLEDDMEEDMEREMNSVQLEAYCCYNYHEAYNSMIEEIDRMFAELKADSAETRHWVLSSKEMVIKRCRVEATEFFNRYHDYWNDLLAAEKENREIDTFDIDPRLKIMLRESRKRINKSKTERAGLELAENLKRNFNCENPKDFWNTSSQKKFNNLAYLPEVEGTIAKEVQNQYGKHVQEKMYAVSSDVQNLNVEAPKKKNEQSRKEVKASVQSSLQGSSTQSTSGPQRIAEEVQNQYENQSSLQGSSTQSTSGPQRIAEEVQNQYENQVQGKMNAVSSDVQNLNVEAPKKKNEQSRKEVKASVQSSLQGSSTQSTSGPQRIAEEVQNQYENQVQGKMNAVSSDVQNLNVEAPKKKNEQFRDEVKAPVQSSQQGSSTQNTSRAERAQRLKTSRLQRAQRSRNYTYLQNLQRQRTEENAAAQSARTSNQNAQVPTQNRESVRPPSHPEHRTDILAKMIAKCSISK</sequence>
<feature type="compositionally biased region" description="Low complexity" evidence="1">
    <location>
        <begin position="425"/>
        <end position="438"/>
    </location>
</feature>
<accession>A0AAE8ZUD4</accession>
<feature type="compositionally biased region" description="Low complexity" evidence="1">
    <location>
        <begin position="553"/>
        <end position="565"/>
    </location>
</feature>
<feature type="compositionally biased region" description="Basic and acidic residues" evidence="1">
    <location>
        <begin position="622"/>
        <end position="636"/>
    </location>
</feature>